<sequence length="250" mass="27844">MNFKYTKALAMTGAAAAVAWIVYYLMQDDDQEDESDLYKKDYLASDAASSNSVVEKMTRTDVLELLAKIAASQEKAKALLKDLVREIMSNDFSETMEELYQRIVKDVPVDPLKAKGLNLFDLDYLVERYQNDPAVRTHIMQMINVPASDNKEDDVDIAPDDIVAVYEFMLGELQNLQATQPPLTAQPQVNTNAASLAVQAIIAAKVQSRFGYTSVQIDRAITKNQGELGMNTKFARLAMQIQSEMTELAG</sequence>
<evidence type="ECO:0000313" key="2">
    <source>
        <dbReference type="Proteomes" id="UP001497744"/>
    </source>
</evidence>
<dbReference type="RefSeq" id="XP_067713603.1">
    <property type="nucleotide sequence ID" value="XM_067857502.1"/>
</dbReference>
<protein>
    <submittedName>
        <fullName evidence="1">Uncharacterized protein</fullName>
    </submittedName>
</protein>
<dbReference type="AlphaFoldDB" id="A0AAV4LNZ0"/>
<name>A0AAV4LNZ0_BABCB</name>
<comment type="caution">
    <text evidence="1">The sequence shown here is derived from an EMBL/GenBank/DDBJ whole genome shotgun (WGS) entry which is preliminary data.</text>
</comment>
<gene>
    <name evidence="1" type="ORF">BcabD6B2_09670</name>
</gene>
<organism evidence="1 2">
    <name type="scientific">Babesia caballi</name>
    <dbReference type="NCBI Taxonomy" id="5871"/>
    <lineage>
        <taxon>Eukaryota</taxon>
        <taxon>Sar</taxon>
        <taxon>Alveolata</taxon>
        <taxon>Apicomplexa</taxon>
        <taxon>Aconoidasida</taxon>
        <taxon>Piroplasmida</taxon>
        <taxon>Babesiidae</taxon>
        <taxon>Babesia</taxon>
    </lineage>
</organism>
<evidence type="ECO:0000313" key="1">
    <source>
        <dbReference type="EMBL" id="GIX61532.1"/>
    </source>
</evidence>
<proteinExistence type="predicted"/>
<keyword evidence="2" id="KW-1185">Reference proteome</keyword>
<reference evidence="1 2" key="1">
    <citation type="submission" date="2021-06" db="EMBL/GenBank/DDBJ databases">
        <title>Genome sequence of Babesia caballi.</title>
        <authorList>
            <person name="Yamagishi J."/>
            <person name="Kidaka T."/>
            <person name="Ochi A."/>
        </authorList>
    </citation>
    <scope>NUCLEOTIDE SEQUENCE [LARGE SCALE GENOMIC DNA]</scope>
    <source>
        <strain evidence="1">USDA-D6B2</strain>
    </source>
</reference>
<dbReference type="EMBL" id="BPLF01000001">
    <property type="protein sequence ID" value="GIX61532.1"/>
    <property type="molecule type" value="Genomic_DNA"/>
</dbReference>
<dbReference type="GeneID" id="94193015"/>
<accession>A0AAV4LNZ0</accession>
<dbReference type="Proteomes" id="UP001497744">
    <property type="component" value="Unassembled WGS sequence"/>
</dbReference>